<dbReference type="Pfam" id="PF13622">
    <property type="entry name" value="4HBT_3"/>
    <property type="match status" value="1"/>
</dbReference>
<gene>
    <name evidence="3" type="ORF">Dsi01nite_089580</name>
</gene>
<dbReference type="Proteomes" id="UP000660611">
    <property type="component" value="Unassembled WGS sequence"/>
</dbReference>
<dbReference type="SUPFAM" id="SSF54637">
    <property type="entry name" value="Thioesterase/thiol ester dehydrase-isomerase"/>
    <property type="match status" value="2"/>
</dbReference>
<dbReference type="InterPro" id="IPR049450">
    <property type="entry name" value="ACOT8-like_C"/>
</dbReference>
<dbReference type="InterPro" id="IPR052389">
    <property type="entry name" value="Sec_Metab_Biosynth-Assoc"/>
</dbReference>
<dbReference type="PANTHER" id="PTHR38110:SF1">
    <property type="entry name" value="THIOESTERASE DOMAIN-CONTAINING PROTEIN"/>
    <property type="match status" value="1"/>
</dbReference>
<organism evidence="3 4">
    <name type="scientific">Dactylosporangium siamense</name>
    <dbReference type="NCBI Taxonomy" id="685454"/>
    <lineage>
        <taxon>Bacteria</taxon>
        <taxon>Bacillati</taxon>
        <taxon>Actinomycetota</taxon>
        <taxon>Actinomycetes</taxon>
        <taxon>Micromonosporales</taxon>
        <taxon>Micromonosporaceae</taxon>
        <taxon>Dactylosporangium</taxon>
    </lineage>
</organism>
<dbReference type="AlphaFoldDB" id="A0A919PVD5"/>
<dbReference type="InterPro" id="IPR042171">
    <property type="entry name" value="Acyl-CoA_hotdog"/>
</dbReference>
<accession>A0A919PVD5</accession>
<evidence type="ECO:0000259" key="2">
    <source>
        <dbReference type="Pfam" id="PF20789"/>
    </source>
</evidence>
<dbReference type="PANTHER" id="PTHR38110">
    <property type="entry name" value="CHROMOSOME 23, WHOLE GENOME SHOTGUN SEQUENCE"/>
    <property type="match status" value="1"/>
</dbReference>
<proteinExistence type="predicted"/>
<feature type="domain" description="Acyl-CoA thioesterase-like N-terminal HotDog" evidence="1">
    <location>
        <begin position="24"/>
        <end position="105"/>
    </location>
</feature>
<comment type="caution">
    <text evidence="3">The sequence shown here is derived from an EMBL/GenBank/DDBJ whole genome shotgun (WGS) entry which is preliminary data.</text>
</comment>
<dbReference type="InterPro" id="IPR049449">
    <property type="entry name" value="TesB_ACOT8-like_N"/>
</dbReference>
<dbReference type="InterPro" id="IPR029069">
    <property type="entry name" value="HotDog_dom_sf"/>
</dbReference>
<dbReference type="Gene3D" id="2.40.160.210">
    <property type="entry name" value="Acyl-CoA thioesterase, double hotdog domain"/>
    <property type="match status" value="1"/>
</dbReference>
<name>A0A919PVD5_9ACTN</name>
<evidence type="ECO:0000313" key="3">
    <source>
        <dbReference type="EMBL" id="GIG50917.1"/>
    </source>
</evidence>
<evidence type="ECO:0000313" key="4">
    <source>
        <dbReference type="Proteomes" id="UP000660611"/>
    </source>
</evidence>
<reference evidence="3" key="1">
    <citation type="submission" date="2021-01" db="EMBL/GenBank/DDBJ databases">
        <title>Whole genome shotgun sequence of Dactylosporangium siamense NBRC 106093.</title>
        <authorList>
            <person name="Komaki H."/>
            <person name="Tamura T."/>
        </authorList>
    </citation>
    <scope>NUCLEOTIDE SEQUENCE</scope>
    <source>
        <strain evidence="3">NBRC 106093</strain>
    </source>
</reference>
<feature type="domain" description="Acyl-CoA thioesterase-like C-terminal" evidence="2">
    <location>
        <begin position="133"/>
        <end position="257"/>
    </location>
</feature>
<dbReference type="EMBL" id="BONQ01000144">
    <property type="protein sequence ID" value="GIG50917.1"/>
    <property type="molecule type" value="Genomic_DNA"/>
</dbReference>
<protein>
    <recommendedName>
        <fullName evidence="5">Thioesterase family protein</fullName>
    </recommendedName>
</protein>
<sequence length="262" mass="27717">MAAFTDATRVRSDGEGGFEADLDPLWTVGGKPNGGYLLAILARAAVEAAGTQPHPMSASAVYLSPPDPGPAAVTVEVLRAGRSASQVRARLSQKDRTCVEALFTLGTLAAAGDPRWIDSTPPPVAAEADLLPTPSEAPGTGLRIDMLDQFEQRIDWQAVGDPAGELRGWLRLPDGVGWDPVSLLFAADAFPPATFTLGSNGWTPTLELTVYVRALPAPGPLRVRQRARLLTESLVDQVCEIWDADGHVVAQATQLAAYRMAG</sequence>
<evidence type="ECO:0008006" key="5">
    <source>
        <dbReference type="Google" id="ProtNLM"/>
    </source>
</evidence>
<dbReference type="RefSeq" id="WP_239136654.1">
    <property type="nucleotide sequence ID" value="NZ_BAAAVW010000012.1"/>
</dbReference>
<evidence type="ECO:0000259" key="1">
    <source>
        <dbReference type="Pfam" id="PF13622"/>
    </source>
</evidence>
<dbReference type="Pfam" id="PF20789">
    <property type="entry name" value="4HBT_3C"/>
    <property type="match status" value="1"/>
</dbReference>
<keyword evidence="4" id="KW-1185">Reference proteome</keyword>